<accession>A0A3D9HKY2</accession>
<keyword evidence="1" id="KW-1133">Transmembrane helix</keyword>
<sequence length="332" mass="37696">MFQKLEFMISERVLVTGANGLLGTNTVIELLNQNYLVRGLVRDTNKYKGPNHSNLELFQGDILNISDLKKATLNCQYVINCAAITDQSEFDYRMYHSVNVQGVKNILSVAVRNNVKKIIQVGTANEFGYGGLNDLGDETKKMKPPYKKSLYARSKKNAYHFLKSKTDDIDIVFINPTFMIGSYDSKPSSGRIILMGLKKKLVFCPPGGKSFVCVKDVARGVVSALKCGDNKASYLMAHENLSFLEFLKIMRNQTKGRFRIILIPKWVLICLGCFGSLLRFFRIKTNLSMENMKSLSINSFYSNRKSCEQLYINYTPIKEGIKDCVKWFEVQT</sequence>
<feature type="transmembrane region" description="Helical" evidence="1">
    <location>
        <begin position="260"/>
        <end position="281"/>
    </location>
</feature>
<organism evidence="3 4">
    <name type="scientific">Seonamhaeicola aphaedonensis</name>
    <dbReference type="NCBI Taxonomy" id="1461338"/>
    <lineage>
        <taxon>Bacteria</taxon>
        <taxon>Pseudomonadati</taxon>
        <taxon>Bacteroidota</taxon>
        <taxon>Flavobacteriia</taxon>
        <taxon>Flavobacteriales</taxon>
        <taxon>Flavobacteriaceae</taxon>
    </lineage>
</organism>
<protein>
    <submittedName>
        <fullName evidence="3">Nucleoside-diphosphate-sugar epimerase</fullName>
    </submittedName>
</protein>
<dbReference type="InterPro" id="IPR036291">
    <property type="entry name" value="NAD(P)-bd_dom_sf"/>
</dbReference>
<dbReference type="OrthoDB" id="9803111at2"/>
<gene>
    <name evidence="3" type="ORF">DFQ02_101173</name>
</gene>
<dbReference type="Pfam" id="PF01370">
    <property type="entry name" value="Epimerase"/>
    <property type="match status" value="1"/>
</dbReference>
<dbReference type="GO" id="GO:0004029">
    <property type="term" value="F:aldehyde dehydrogenase (NAD+) activity"/>
    <property type="evidence" value="ECO:0007669"/>
    <property type="project" value="TreeGrafter"/>
</dbReference>
<name>A0A3D9HKY2_9FLAO</name>
<evidence type="ECO:0000256" key="1">
    <source>
        <dbReference type="SAM" id="Phobius"/>
    </source>
</evidence>
<evidence type="ECO:0000259" key="2">
    <source>
        <dbReference type="Pfam" id="PF01370"/>
    </source>
</evidence>
<comment type="caution">
    <text evidence="3">The sequence shown here is derived from an EMBL/GenBank/DDBJ whole genome shotgun (WGS) entry which is preliminary data.</text>
</comment>
<dbReference type="PANTHER" id="PTHR48079">
    <property type="entry name" value="PROTEIN YEEZ"/>
    <property type="match status" value="1"/>
</dbReference>
<dbReference type="SUPFAM" id="SSF51735">
    <property type="entry name" value="NAD(P)-binding Rossmann-fold domains"/>
    <property type="match status" value="1"/>
</dbReference>
<proteinExistence type="predicted"/>
<keyword evidence="1" id="KW-0812">Transmembrane</keyword>
<reference evidence="3 4" key="1">
    <citation type="submission" date="2018-07" db="EMBL/GenBank/DDBJ databases">
        <title>Genomic Encyclopedia of Type Strains, Phase III (KMG-III): the genomes of soil and plant-associated and newly described type strains.</title>
        <authorList>
            <person name="Whitman W."/>
        </authorList>
    </citation>
    <scope>NUCLEOTIDE SEQUENCE [LARGE SCALE GENOMIC DNA]</scope>
    <source>
        <strain evidence="3 4">CECT 8487</strain>
    </source>
</reference>
<dbReference type="InterPro" id="IPR051783">
    <property type="entry name" value="NAD(P)-dependent_oxidoreduct"/>
</dbReference>
<feature type="domain" description="NAD-dependent epimerase/dehydratase" evidence="2">
    <location>
        <begin position="13"/>
        <end position="230"/>
    </location>
</feature>
<keyword evidence="1" id="KW-0472">Membrane</keyword>
<dbReference type="Gene3D" id="3.40.50.720">
    <property type="entry name" value="NAD(P)-binding Rossmann-like Domain"/>
    <property type="match status" value="1"/>
</dbReference>
<dbReference type="PANTHER" id="PTHR48079:SF6">
    <property type="entry name" value="NAD(P)-BINDING DOMAIN-CONTAINING PROTEIN-RELATED"/>
    <property type="match status" value="1"/>
</dbReference>
<dbReference type="GO" id="GO:0005737">
    <property type="term" value="C:cytoplasm"/>
    <property type="evidence" value="ECO:0007669"/>
    <property type="project" value="TreeGrafter"/>
</dbReference>
<evidence type="ECO:0000313" key="3">
    <source>
        <dbReference type="EMBL" id="RED50150.1"/>
    </source>
</evidence>
<dbReference type="AlphaFoldDB" id="A0A3D9HKY2"/>
<dbReference type="EMBL" id="QRDX01000001">
    <property type="protein sequence ID" value="RED50150.1"/>
    <property type="molecule type" value="Genomic_DNA"/>
</dbReference>
<evidence type="ECO:0000313" key="4">
    <source>
        <dbReference type="Proteomes" id="UP000256629"/>
    </source>
</evidence>
<dbReference type="InterPro" id="IPR001509">
    <property type="entry name" value="Epimerase_deHydtase"/>
</dbReference>
<keyword evidence="4" id="KW-1185">Reference proteome</keyword>
<dbReference type="Proteomes" id="UP000256629">
    <property type="component" value="Unassembled WGS sequence"/>
</dbReference>